<dbReference type="PANTHER" id="PTHR30203">
    <property type="entry name" value="OUTER MEMBRANE CATION EFFLUX PROTEIN"/>
    <property type="match status" value="1"/>
</dbReference>
<dbReference type="Gene3D" id="2.20.200.10">
    <property type="entry name" value="Outer membrane efflux proteins (OEP)"/>
    <property type="match status" value="1"/>
</dbReference>
<comment type="caution">
    <text evidence="3">The sequence shown here is derived from an EMBL/GenBank/DDBJ whole genome shotgun (WGS) entry which is preliminary data.</text>
</comment>
<keyword evidence="4" id="KW-1185">Reference proteome</keyword>
<evidence type="ECO:0000256" key="2">
    <source>
        <dbReference type="RuleBase" id="RU362097"/>
    </source>
</evidence>
<dbReference type="PANTHER" id="PTHR30203:SF33">
    <property type="entry name" value="BLR4455 PROTEIN"/>
    <property type="match status" value="1"/>
</dbReference>
<feature type="signal peptide" evidence="2">
    <location>
        <begin position="1"/>
        <end position="16"/>
    </location>
</feature>
<name>A0ABX1CQD8_9SPHN</name>
<dbReference type="Gene3D" id="1.20.1600.10">
    <property type="entry name" value="Outer membrane efflux proteins (OEP)"/>
    <property type="match status" value="1"/>
</dbReference>
<evidence type="ECO:0000256" key="1">
    <source>
        <dbReference type="ARBA" id="ARBA00007613"/>
    </source>
</evidence>
<evidence type="ECO:0000313" key="4">
    <source>
        <dbReference type="Proteomes" id="UP000732399"/>
    </source>
</evidence>
<keyword evidence="2" id="KW-0732">Signal</keyword>
<keyword evidence="2" id="KW-0449">Lipoprotein</keyword>
<dbReference type="Proteomes" id="UP000732399">
    <property type="component" value="Unassembled WGS sequence"/>
</dbReference>
<comment type="similarity">
    <text evidence="1 2">Belongs to the outer membrane factor (OMF) (TC 1.B.17) family.</text>
</comment>
<keyword evidence="2" id="KW-0472">Membrane</keyword>
<reference evidence="3 4" key="1">
    <citation type="submission" date="2020-03" db="EMBL/GenBank/DDBJ databases">
        <authorList>
            <person name="Wang L."/>
            <person name="He N."/>
            <person name="Li Y."/>
            <person name="Fang Y."/>
            <person name="Zhang F."/>
        </authorList>
    </citation>
    <scope>NUCLEOTIDE SEQUENCE [LARGE SCALE GENOMIC DNA]</scope>
    <source>
        <strain evidence="3 4">36D10-4-7</strain>
    </source>
</reference>
<sequence>MRRLAPLLLAAPPALAGALAGCTLPGPRAAAPASSAVVPPPAWRTALPAGGPVRVDWWRAFGDPALIALIERALAGNVDLQIAAARVEEARAAEALARAQLLPQVGGTVPETQGQTLSPFGTPSRAVGAQPGVTASYDLDLFGRLRLAGAAARAQLLASEGARDTVRLATAASVATGYITLRALDQRLAIARATLAARADAQRIARRRFESGYSSRLEYRQAQAEYSATAQLVPAAQLAISRLENALSQLTGDAPGTIPRGLPLDRLLAPPVPDGLPADLLRRRPDLFQAEQTLVAADWSLDSQRAAMLPNLALTGSAGLVLSTALSDPVGVFSLGASILAPIFDGGRLRAQERAATARRDQAAFAYRRAALQAFREVDDALAAVRRTGEQAAALADQTAAARGALQNASNRYRAGYSAYIEQLDAQRSLLNAELSLVQARTDGLASLVALYQAMGGGWSEADVRTVAR</sequence>
<dbReference type="InterPro" id="IPR003423">
    <property type="entry name" value="OMP_efflux"/>
</dbReference>
<proteinExistence type="inferred from homology"/>
<dbReference type="NCBIfam" id="TIGR01845">
    <property type="entry name" value="outer_NodT"/>
    <property type="match status" value="1"/>
</dbReference>
<dbReference type="EMBL" id="JAAVJH010000004">
    <property type="protein sequence ID" value="NJR78577.1"/>
    <property type="molecule type" value="Genomic_DNA"/>
</dbReference>
<keyword evidence="2" id="KW-0564">Palmitate</keyword>
<comment type="subcellular location">
    <subcellularLocation>
        <location evidence="2">Cell membrane</location>
        <topology evidence="2">Lipid-anchor</topology>
    </subcellularLocation>
</comment>
<keyword evidence="2" id="KW-1134">Transmembrane beta strand</keyword>
<evidence type="ECO:0000313" key="3">
    <source>
        <dbReference type="EMBL" id="NJR78577.1"/>
    </source>
</evidence>
<dbReference type="PROSITE" id="PS51257">
    <property type="entry name" value="PROKAR_LIPOPROTEIN"/>
    <property type="match status" value="1"/>
</dbReference>
<organism evidence="3 4">
    <name type="scientific">Sphingomonas corticis</name>
    <dbReference type="NCBI Taxonomy" id="2722791"/>
    <lineage>
        <taxon>Bacteria</taxon>
        <taxon>Pseudomonadati</taxon>
        <taxon>Pseudomonadota</taxon>
        <taxon>Alphaproteobacteria</taxon>
        <taxon>Sphingomonadales</taxon>
        <taxon>Sphingomonadaceae</taxon>
        <taxon>Sphingomonas</taxon>
    </lineage>
</organism>
<feature type="chain" id="PRO_5044985846" evidence="2">
    <location>
        <begin position="17"/>
        <end position="469"/>
    </location>
</feature>
<dbReference type="SUPFAM" id="SSF56954">
    <property type="entry name" value="Outer membrane efflux proteins (OEP)"/>
    <property type="match status" value="1"/>
</dbReference>
<keyword evidence="2" id="KW-0812">Transmembrane</keyword>
<protein>
    <submittedName>
        <fullName evidence="3">Efflux transporter outer membrane subunit</fullName>
    </submittedName>
</protein>
<dbReference type="InterPro" id="IPR010131">
    <property type="entry name" value="MdtP/NodT-like"/>
</dbReference>
<dbReference type="Pfam" id="PF02321">
    <property type="entry name" value="OEP"/>
    <property type="match status" value="2"/>
</dbReference>
<accession>A0ABX1CQD8</accession>
<gene>
    <name evidence="3" type="ORF">HBH26_08265</name>
</gene>
<dbReference type="RefSeq" id="WP_168134115.1">
    <property type="nucleotide sequence ID" value="NZ_JAAVJH010000004.1"/>
</dbReference>